<reference evidence="8 9" key="1">
    <citation type="submission" date="2018-08" db="EMBL/GenBank/DDBJ databases">
        <title>Recombination of ecologically and evolutionarily significant loci maintains genetic cohesion in the Pseudomonas syringae species complex.</title>
        <authorList>
            <person name="Dillon M."/>
            <person name="Thakur S."/>
            <person name="Almeida R.N.D."/>
            <person name="Weir B.S."/>
            <person name="Guttman D.S."/>
        </authorList>
    </citation>
    <scope>NUCLEOTIDE SEQUENCE [LARGE SCALE GENOMIC DNA]</scope>
    <source>
        <strain evidence="8 9">ICMP 13052</strain>
    </source>
</reference>
<keyword evidence="3" id="KW-0238">DNA-binding</keyword>
<proteinExistence type="inferred from homology"/>
<dbReference type="GO" id="GO:0015074">
    <property type="term" value="P:DNA integration"/>
    <property type="evidence" value="ECO:0007669"/>
    <property type="project" value="UniProtKB-KW"/>
</dbReference>
<dbReference type="EMBL" id="RBRA01000363">
    <property type="protein sequence ID" value="RMQ16548.1"/>
    <property type="molecule type" value="Genomic_DNA"/>
</dbReference>
<dbReference type="PROSITE" id="PS51736">
    <property type="entry name" value="RECOMBINASES_3"/>
    <property type="match status" value="1"/>
</dbReference>
<dbReference type="SMART" id="SM00857">
    <property type="entry name" value="Resolvase"/>
    <property type="match status" value="1"/>
</dbReference>
<evidence type="ECO:0000256" key="6">
    <source>
        <dbReference type="PROSITE-ProRule" id="PRU10137"/>
    </source>
</evidence>
<dbReference type="PROSITE" id="PS00398">
    <property type="entry name" value="RECOMBINASES_2"/>
    <property type="match status" value="1"/>
</dbReference>
<feature type="active site" description="O-(5'-phospho-DNA)-serine intermediate" evidence="5 6">
    <location>
        <position position="18"/>
    </location>
</feature>
<evidence type="ECO:0000256" key="5">
    <source>
        <dbReference type="PIRSR" id="PIRSR606118-50"/>
    </source>
</evidence>
<dbReference type="InterPro" id="IPR006118">
    <property type="entry name" value="Recombinase_CS"/>
</dbReference>
<evidence type="ECO:0000256" key="4">
    <source>
        <dbReference type="ARBA" id="ARBA00023172"/>
    </source>
</evidence>
<dbReference type="PANTHER" id="PTHR30461">
    <property type="entry name" value="DNA-INVERTASE FROM LAMBDOID PROPHAGE"/>
    <property type="match status" value="1"/>
</dbReference>
<feature type="domain" description="Resolvase/invertase-type recombinase catalytic" evidence="7">
    <location>
        <begin position="10"/>
        <end position="154"/>
    </location>
</feature>
<evidence type="ECO:0000256" key="1">
    <source>
        <dbReference type="ARBA" id="ARBA00009913"/>
    </source>
</evidence>
<dbReference type="InterPro" id="IPR006119">
    <property type="entry name" value="Resolv_N"/>
</dbReference>
<dbReference type="SUPFAM" id="SSF53041">
    <property type="entry name" value="Resolvase-like"/>
    <property type="match status" value="1"/>
</dbReference>
<protein>
    <recommendedName>
        <fullName evidence="7">Resolvase/invertase-type recombinase catalytic domain-containing protein</fullName>
    </recommendedName>
</protein>
<dbReference type="InterPro" id="IPR050639">
    <property type="entry name" value="SSR_resolvase"/>
</dbReference>
<dbReference type="Pfam" id="PF00239">
    <property type="entry name" value="Resolvase"/>
    <property type="match status" value="1"/>
</dbReference>
<evidence type="ECO:0000259" key="7">
    <source>
        <dbReference type="PROSITE" id="PS51736"/>
    </source>
</evidence>
<dbReference type="Pfam" id="PF02796">
    <property type="entry name" value="HTH_7"/>
    <property type="match status" value="1"/>
</dbReference>
<evidence type="ECO:0000256" key="2">
    <source>
        <dbReference type="ARBA" id="ARBA00022908"/>
    </source>
</evidence>
<sequence>MGHMMTTLNVARVYLRVSTEDQDLQRQEAIIGNARASGYYVAAVYREKASGARSDRPELLRMIEDLQPGEVVIAEKIDRISRLPLIEAERLVDAIKAKGARLAVPGIVDLSELAEASSGVAKVVLQGVQDMLLRVALQIARDDFEDRRERQRQGIDLAKSAGRYRGRKPNAKVHEQIIALKGGGCSIAETARLAGVSVSQVKRVWAQNQAKVKIGYLGEGAPKTASEYMGDY</sequence>
<dbReference type="Gene3D" id="3.40.50.1390">
    <property type="entry name" value="Resolvase, N-terminal catalytic domain"/>
    <property type="match status" value="1"/>
</dbReference>
<dbReference type="AlphaFoldDB" id="A0A3M4JHL7"/>
<keyword evidence="2" id="KW-0229">DNA integration</keyword>
<gene>
    <name evidence="8" type="ORF">ALQ08_200285</name>
</gene>
<name>A0A3M4JHL7_9PSED</name>
<evidence type="ECO:0000256" key="3">
    <source>
        <dbReference type="ARBA" id="ARBA00023125"/>
    </source>
</evidence>
<dbReference type="Proteomes" id="UP000269044">
    <property type="component" value="Unassembled WGS sequence"/>
</dbReference>
<dbReference type="PANTHER" id="PTHR30461:SF25">
    <property type="entry name" value="RESOLVASE-RELATED"/>
    <property type="match status" value="1"/>
</dbReference>
<keyword evidence="4" id="KW-0233">DNA recombination</keyword>
<evidence type="ECO:0000313" key="9">
    <source>
        <dbReference type="Proteomes" id="UP000269044"/>
    </source>
</evidence>
<dbReference type="InterPro" id="IPR006120">
    <property type="entry name" value="Resolvase_HTH_dom"/>
</dbReference>
<comment type="caution">
    <text evidence="8">The sequence shown here is derived from an EMBL/GenBank/DDBJ whole genome shotgun (WGS) entry which is preliminary data.</text>
</comment>
<dbReference type="GO" id="GO:0003677">
    <property type="term" value="F:DNA binding"/>
    <property type="evidence" value="ECO:0007669"/>
    <property type="project" value="UniProtKB-KW"/>
</dbReference>
<dbReference type="PROSITE" id="PS00397">
    <property type="entry name" value="RECOMBINASES_1"/>
    <property type="match status" value="1"/>
</dbReference>
<comment type="similarity">
    <text evidence="1">Belongs to the site-specific recombinase resolvase family.</text>
</comment>
<organism evidence="8 9">
    <name type="scientific">Pseudomonas syringae pv. delphinii</name>
    <dbReference type="NCBI Taxonomy" id="192088"/>
    <lineage>
        <taxon>Bacteria</taxon>
        <taxon>Pseudomonadati</taxon>
        <taxon>Pseudomonadota</taxon>
        <taxon>Gammaproteobacteria</taxon>
        <taxon>Pseudomonadales</taxon>
        <taxon>Pseudomonadaceae</taxon>
        <taxon>Pseudomonas</taxon>
    </lineage>
</organism>
<accession>A0A3M4JHL7</accession>
<dbReference type="GO" id="GO:0000150">
    <property type="term" value="F:DNA strand exchange activity"/>
    <property type="evidence" value="ECO:0007669"/>
    <property type="project" value="InterPro"/>
</dbReference>
<dbReference type="InterPro" id="IPR036162">
    <property type="entry name" value="Resolvase-like_N_sf"/>
</dbReference>
<evidence type="ECO:0000313" key="8">
    <source>
        <dbReference type="EMBL" id="RMQ16548.1"/>
    </source>
</evidence>